<evidence type="ECO:0000256" key="1">
    <source>
        <dbReference type="SAM" id="Phobius"/>
    </source>
</evidence>
<accession>A0A3B1D7Y0</accession>
<dbReference type="EMBL" id="UOGL01000180">
    <property type="protein sequence ID" value="VAX38329.1"/>
    <property type="molecule type" value="Genomic_DNA"/>
</dbReference>
<reference evidence="2" key="1">
    <citation type="submission" date="2018-06" db="EMBL/GenBank/DDBJ databases">
        <authorList>
            <person name="Zhirakovskaya E."/>
        </authorList>
    </citation>
    <scope>NUCLEOTIDE SEQUENCE</scope>
</reference>
<organism evidence="2">
    <name type="scientific">hydrothermal vent metagenome</name>
    <dbReference type="NCBI Taxonomy" id="652676"/>
    <lineage>
        <taxon>unclassified sequences</taxon>
        <taxon>metagenomes</taxon>
        <taxon>ecological metagenomes</taxon>
    </lineage>
</organism>
<evidence type="ECO:0000313" key="2">
    <source>
        <dbReference type="EMBL" id="VAX38329.1"/>
    </source>
</evidence>
<sequence>MNKHHLQKRKSTRAGLAPLELVLALPLLLFVMALMIIFGTAAAWKVRTHATAREVVWRTLPPRNGYNNPRPSGWPDSATISQGSSFPSLFPNDPFSNHEVVRGPLVTDPETGFSVPVKRDIIDITKGIKKGHAKIKRDFPLFRGMPPHQYEFRRDHVLTGGSRWQYSSMGFRRNHNQDQRTVALYPMNLGELEPELTQEFLDAAIDILLNPNRPDLAVLDRDEEILFWYGNKIDFHPKVSGMCSTDRNAIELTKVLPLIDRIKGKLGSNPVSSIAERMARKFKEMYEEELEFLGDSNPTRKAELEGFINQLSLFLVTFPS</sequence>
<keyword evidence="1" id="KW-1133">Transmembrane helix</keyword>
<name>A0A3B1D7Y0_9ZZZZ</name>
<gene>
    <name evidence="2" type="ORF">MNBD_PLANCTO02-2468</name>
</gene>
<keyword evidence="1" id="KW-0472">Membrane</keyword>
<keyword evidence="1" id="KW-0812">Transmembrane</keyword>
<protein>
    <submittedName>
        <fullName evidence="2">Uncharacterized protein</fullName>
    </submittedName>
</protein>
<feature type="transmembrane region" description="Helical" evidence="1">
    <location>
        <begin position="21"/>
        <end position="44"/>
    </location>
</feature>
<proteinExistence type="predicted"/>
<dbReference type="AlphaFoldDB" id="A0A3B1D7Y0"/>